<gene>
    <name evidence="2" type="ORF">AMELA_G00219960</name>
</gene>
<reference evidence="2 3" key="1">
    <citation type="submission" date="2020-02" db="EMBL/GenBank/DDBJ databases">
        <title>A chromosome-scale genome assembly of the black bullhead catfish (Ameiurus melas).</title>
        <authorList>
            <person name="Wen M."/>
            <person name="Zham M."/>
            <person name="Cabau C."/>
            <person name="Klopp C."/>
            <person name="Donnadieu C."/>
            <person name="Roques C."/>
            <person name="Bouchez O."/>
            <person name="Lampietro C."/>
            <person name="Jouanno E."/>
            <person name="Herpin A."/>
            <person name="Louis A."/>
            <person name="Berthelot C."/>
            <person name="Parey E."/>
            <person name="Roest-Crollius H."/>
            <person name="Braasch I."/>
            <person name="Postlethwait J."/>
            <person name="Robinson-Rechavi M."/>
            <person name="Echchiki A."/>
            <person name="Begum T."/>
            <person name="Montfort J."/>
            <person name="Schartl M."/>
            <person name="Bobe J."/>
            <person name="Guiguen Y."/>
        </authorList>
    </citation>
    <scope>NUCLEOTIDE SEQUENCE [LARGE SCALE GENOMIC DNA]</scope>
    <source>
        <strain evidence="2">M_S1</strain>
        <tissue evidence="2">Blood</tissue>
    </source>
</reference>
<evidence type="ECO:0000313" key="3">
    <source>
        <dbReference type="Proteomes" id="UP000593565"/>
    </source>
</evidence>
<keyword evidence="3" id="KW-1185">Reference proteome</keyword>
<comment type="caution">
    <text evidence="2">The sequence shown here is derived from an EMBL/GenBank/DDBJ whole genome shotgun (WGS) entry which is preliminary data.</text>
</comment>
<sequence length="65" mass="7638">MLRRQIKEVLNIVYNHTQFKKKLRRMSMTCDAGLKRTSRRVERENKVGQRGGTGRELLSELADSF</sequence>
<organism evidence="2 3">
    <name type="scientific">Ameiurus melas</name>
    <name type="common">Black bullhead</name>
    <name type="synonym">Silurus melas</name>
    <dbReference type="NCBI Taxonomy" id="219545"/>
    <lineage>
        <taxon>Eukaryota</taxon>
        <taxon>Metazoa</taxon>
        <taxon>Chordata</taxon>
        <taxon>Craniata</taxon>
        <taxon>Vertebrata</taxon>
        <taxon>Euteleostomi</taxon>
        <taxon>Actinopterygii</taxon>
        <taxon>Neopterygii</taxon>
        <taxon>Teleostei</taxon>
        <taxon>Ostariophysi</taxon>
        <taxon>Siluriformes</taxon>
        <taxon>Ictaluridae</taxon>
        <taxon>Ameiurus</taxon>
    </lineage>
</organism>
<feature type="region of interest" description="Disordered" evidence="1">
    <location>
        <begin position="34"/>
        <end position="53"/>
    </location>
</feature>
<dbReference type="EMBL" id="JAAGNN010000019">
    <property type="protein sequence ID" value="KAF4076867.1"/>
    <property type="molecule type" value="Genomic_DNA"/>
</dbReference>
<dbReference type="AlphaFoldDB" id="A0A7J6A4J5"/>
<evidence type="ECO:0000313" key="2">
    <source>
        <dbReference type="EMBL" id="KAF4076867.1"/>
    </source>
</evidence>
<accession>A0A7J6A4J5</accession>
<name>A0A7J6A4J5_AMEME</name>
<proteinExistence type="predicted"/>
<dbReference type="Proteomes" id="UP000593565">
    <property type="component" value="Unassembled WGS sequence"/>
</dbReference>
<evidence type="ECO:0000256" key="1">
    <source>
        <dbReference type="SAM" id="MobiDB-lite"/>
    </source>
</evidence>
<protein>
    <submittedName>
        <fullName evidence="2">Uncharacterized protein</fullName>
    </submittedName>
</protein>